<dbReference type="InterPro" id="IPR056024">
    <property type="entry name" value="DUF7605"/>
</dbReference>
<sequence>MVLGRTITLHDISSKGLWSQMQTYMGRNARHNVADGTNPWPLIKVVRVLTKASALSTGAVIVDLPGLHDSNAARAAVSTNYMEKCSGTWVVAPIIRAVDDKSAKDLMGESFRRRMILDGTYSSISFIGSKIDDINVEEAAGELDCSIDIEQDFARIDTLANEIPALETKLGELKKQNIIDKDALETCREEVDDWDSALGRIRSGQSINAATANLGKRKRTDGDMFDISPSMEVGIRLSEESQVEQHLCALKAQVQDLRNRVRVGHEAINSQEQNLGLRIREKTSLLEDMKISCIKKRNQASAQRIRQDFADGVREIDEATTPDQSDAFFNPDNPPRDYEKIKAGLRVFCISSRAYQKLNGMMPNVDFDTSGFGNSDDTGIPGLQAHAQKLTESYRNARCRDILVKLYALLASIACWVTGHDIERAGLDQKSISTHLSIEFKKFIKNLANSREACSKKLNEMLKDKVYGKTNALATAAARKATPYSDSWFESHEDGGLGFISPRTFRAVCRKKGMHTPRGRAVVNINEGLAKPIYDGLLRDWDSVFTLKIPFFLQELLSEFTQHQKNFHQIFAKKYQKIHHLTEGLKALDGLNVASRETLSNIVVKIKKNTDRCRSNAYQAVIQSIANDMDALYNRCVGIQGK</sequence>
<dbReference type="EMBL" id="MWPZ01000009">
    <property type="protein sequence ID" value="TIC91708.1"/>
    <property type="molecule type" value="Genomic_DNA"/>
</dbReference>
<evidence type="ECO:0000313" key="2">
    <source>
        <dbReference type="EMBL" id="TIC91708.1"/>
    </source>
</evidence>
<accession>A0A4T0VHN7</accession>
<comment type="caution">
    <text evidence="2">The sequence shown here is derived from an EMBL/GenBank/DDBJ whole genome shotgun (WGS) entry which is preliminary data.</text>
</comment>
<reference evidence="2 3" key="1">
    <citation type="journal article" date="2019" name="Genome Biol. Evol.">
        <title>Genomic Plasticity Mediated by Transposable Elements in the Plant Pathogenic Fungus Colletotrichum higginsianum.</title>
        <authorList>
            <person name="Tsushima A."/>
            <person name="Gan P."/>
            <person name="Kumakura N."/>
            <person name="Narusaka M."/>
            <person name="Takano Y."/>
            <person name="Narusaka Y."/>
            <person name="Shirasu K."/>
        </authorList>
    </citation>
    <scope>NUCLEOTIDE SEQUENCE [LARGE SCALE GENOMIC DNA]</scope>
    <source>
        <strain evidence="2 3">MAFF305635-RFP</strain>
    </source>
</reference>
<dbReference type="OrthoDB" id="3598281at2759"/>
<organism evidence="2 3">
    <name type="scientific">Colletotrichum higginsianum</name>
    <dbReference type="NCBI Taxonomy" id="80884"/>
    <lineage>
        <taxon>Eukaryota</taxon>
        <taxon>Fungi</taxon>
        <taxon>Dikarya</taxon>
        <taxon>Ascomycota</taxon>
        <taxon>Pezizomycotina</taxon>
        <taxon>Sordariomycetes</taxon>
        <taxon>Hypocreomycetidae</taxon>
        <taxon>Glomerellales</taxon>
        <taxon>Glomerellaceae</taxon>
        <taxon>Colletotrichum</taxon>
        <taxon>Colletotrichum destructivum species complex</taxon>
    </lineage>
</organism>
<evidence type="ECO:0000259" key="1">
    <source>
        <dbReference type="Pfam" id="PF24564"/>
    </source>
</evidence>
<evidence type="ECO:0000313" key="3">
    <source>
        <dbReference type="Proteomes" id="UP000305883"/>
    </source>
</evidence>
<dbReference type="PANTHER" id="PTHR36681">
    <property type="entry name" value="NUCLEAR GTPASE, GERMINAL CENTER-ASSOCIATED, TANDEM DUPLICATE 3"/>
    <property type="match status" value="1"/>
</dbReference>
<proteinExistence type="predicted"/>
<dbReference type="Pfam" id="PF24564">
    <property type="entry name" value="DUF7605"/>
    <property type="match status" value="1"/>
</dbReference>
<name>A0A4T0VHN7_9PEZI</name>
<feature type="domain" description="DUF7605" evidence="1">
    <location>
        <begin position="502"/>
        <end position="641"/>
    </location>
</feature>
<dbReference type="Proteomes" id="UP000305883">
    <property type="component" value="Unassembled WGS sequence"/>
</dbReference>
<protein>
    <submittedName>
        <fullName evidence="2">Nuclear GTPase SLIP-GC</fullName>
    </submittedName>
</protein>
<dbReference type="PANTHER" id="PTHR36681:SF3">
    <property type="entry name" value="NUCLEAR GTPASE, GERMINAL CENTER-ASSOCIATED, TANDEM DUPLICATE 3"/>
    <property type="match status" value="1"/>
</dbReference>
<dbReference type="AlphaFoldDB" id="A0A4T0VHN7"/>
<gene>
    <name evidence="2" type="ORF">CH35J_010875</name>
</gene>